<name>A0A7S2QGQ7_9DINO</name>
<accession>A0A7S2QGQ7</accession>
<organism evidence="2">
    <name type="scientific">Zooxanthella nutricula</name>
    <dbReference type="NCBI Taxonomy" id="1333877"/>
    <lineage>
        <taxon>Eukaryota</taxon>
        <taxon>Sar</taxon>
        <taxon>Alveolata</taxon>
        <taxon>Dinophyceae</taxon>
        <taxon>Peridiniales</taxon>
        <taxon>Peridiniales incertae sedis</taxon>
        <taxon>Zooxanthella</taxon>
    </lineage>
</organism>
<feature type="compositionally biased region" description="Gly residues" evidence="1">
    <location>
        <begin position="1"/>
        <end position="17"/>
    </location>
</feature>
<sequence length="202" mass="20685">MASWAGGKGWDGAGKGKSGSKDWNTGGAKGWVPTKAWDFGKAGDSGKAGGKAGGKDGGWGGGKDGGKSWGGGKSWDNGKGWDGGKGKGGYDGGKSWGKGKDGKGKDGKGKGKGKRPSGPGLPRTRITEEPVTGEVLEWKGKYGWIQPTVPVEHELAQRREGKIYVSMSDLVGGVEELTVGSLCQFHVFTDPSGLGAEECLGS</sequence>
<evidence type="ECO:0000256" key="1">
    <source>
        <dbReference type="SAM" id="MobiDB-lite"/>
    </source>
</evidence>
<feature type="compositionally biased region" description="Gly residues" evidence="1">
    <location>
        <begin position="46"/>
        <end position="73"/>
    </location>
</feature>
<proteinExistence type="predicted"/>
<dbReference type="AlphaFoldDB" id="A0A7S2QGQ7"/>
<dbReference type="EMBL" id="HBGW01094565">
    <property type="protein sequence ID" value="CAD9642206.1"/>
    <property type="molecule type" value="Transcribed_RNA"/>
</dbReference>
<feature type="compositionally biased region" description="Basic and acidic residues" evidence="1">
    <location>
        <begin position="98"/>
        <end position="109"/>
    </location>
</feature>
<feature type="compositionally biased region" description="Gly residues" evidence="1">
    <location>
        <begin position="80"/>
        <end position="96"/>
    </location>
</feature>
<dbReference type="InterPro" id="IPR012340">
    <property type="entry name" value="NA-bd_OB-fold"/>
</dbReference>
<feature type="region of interest" description="Disordered" evidence="1">
    <location>
        <begin position="1"/>
        <end position="129"/>
    </location>
</feature>
<evidence type="ECO:0000313" key="2">
    <source>
        <dbReference type="EMBL" id="CAD9642206.1"/>
    </source>
</evidence>
<dbReference type="SUPFAM" id="SSF50249">
    <property type="entry name" value="Nucleic acid-binding proteins"/>
    <property type="match status" value="1"/>
</dbReference>
<protein>
    <submittedName>
        <fullName evidence="2">Uncharacterized protein</fullName>
    </submittedName>
</protein>
<dbReference type="Gene3D" id="2.40.50.140">
    <property type="entry name" value="Nucleic acid-binding proteins"/>
    <property type="match status" value="1"/>
</dbReference>
<reference evidence="2" key="1">
    <citation type="submission" date="2021-01" db="EMBL/GenBank/DDBJ databases">
        <authorList>
            <person name="Corre E."/>
            <person name="Pelletier E."/>
            <person name="Niang G."/>
            <person name="Scheremetjew M."/>
            <person name="Finn R."/>
            <person name="Kale V."/>
            <person name="Holt S."/>
            <person name="Cochrane G."/>
            <person name="Meng A."/>
            <person name="Brown T."/>
            <person name="Cohen L."/>
        </authorList>
    </citation>
    <scope>NUCLEOTIDE SEQUENCE</scope>
    <source>
        <strain evidence="2">RCC3387</strain>
    </source>
</reference>
<gene>
    <name evidence="2" type="ORF">BRAN1462_LOCUS60028</name>
</gene>